<dbReference type="Proteomes" id="UP001157946">
    <property type="component" value="Unassembled WGS sequence"/>
</dbReference>
<reference evidence="1" key="1">
    <citation type="submission" date="2017-05" db="EMBL/GenBank/DDBJ databases">
        <authorList>
            <person name="Varghese N."/>
            <person name="Submissions S."/>
        </authorList>
    </citation>
    <scope>NUCLEOTIDE SEQUENCE</scope>
    <source>
        <strain evidence="1">DSM 45262</strain>
    </source>
</reference>
<name>A0AA45WM82_9BACL</name>
<sequence>MNFKELDQMVGWEQEVDNIDWKSMLEDIDRALMDNLAAELGFRTYEQLEHASERIVQDYYIVYLSDGRYAWWNPLKYATEDPLYFADKEEIEQYITGLLRLDNEQRAQLRSGLARIPQMHRCIVCEYEFNPKDPERRKWDSSEERHEFCSAECAMEHVMTEMKEDFTG</sequence>
<dbReference type="EMBL" id="FXTU01000002">
    <property type="protein sequence ID" value="SMP13713.1"/>
    <property type="molecule type" value="Genomic_DNA"/>
</dbReference>
<evidence type="ECO:0000313" key="2">
    <source>
        <dbReference type="Proteomes" id="UP001157946"/>
    </source>
</evidence>
<keyword evidence="2" id="KW-1185">Reference proteome</keyword>
<organism evidence="1 2">
    <name type="scientific">Laceyella tengchongensis</name>
    <dbReference type="NCBI Taxonomy" id="574699"/>
    <lineage>
        <taxon>Bacteria</taxon>
        <taxon>Bacillati</taxon>
        <taxon>Bacillota</taxon>
        <taxon>Bacilli</taxon>
        <taxon>Bacillales</taxon>
        <taxon>Thermoactinomycetaceae</taxon>
        <taxon>Laceyella</taxon>
    </lineage>
</organism>
<comment type="caution">
    <text evidence="1">The sequence shown here is derived from an EMBL/GenBank/DDBJ whole genome shotgun (WGS) entry which is preliminary data.</text>
</comment>
<protein>
    <submittedName>
        <fullName evidence="1">Uncharacterized protein</fullName>
    </submittedName>
</protein>
<gene>
    <name evidence="1" type="ORF">SAMN06265361_102488</name>
</gene>
<accession>A0AA45WM82</accession>
<evidence type="ECO:0000313" key="1">
    <source>
        <dbReference type="EMBL" id="SMP13713.1"/>
    </source>
</evidence>
<dbReference type="RefSeq" id="WP_102993070.1">
    <property type="nucleotide sequence ID" value="NZ_FXTU01000002.1"/>
</dbReference>
<proteinExistence type="predicted"/>
<dbReference type="AlphaFoldDB" id="A0AA45WM82"/>